<comment type="caution">
    <text evidence="1">The sequence shown here is derived from an EMBL/GenBank/DDBJ whole genome shotgun (WGS) entry which is preliminary data.</text>
</comment>
<evidence type="ECO:0000313" key="1">
    <source>
        <dbReference type="EMBL" id="KAI4464988.1"/>
    </source>
</evidence>
<keyword evidence="2" id="KW-1185">Reference proteome</keyword>
<gene>
    <name evidence="1" type="ORF">MML48_3g00013678</name>
</gene>
<reference evidence="1" key="1">
    <citation type="submission" date="2022-04" db="EMBL/GenBank/DDBJ databases">
        <title>Chromosome-scale genome assembly of Holotrichia oblita Faldermann.</title>
        <authorList>
            <person name="Rongchong L."/>
        </authorList>
    </citation>
    <scope>NUCLEOTIDE SEQUENCE</scope>
    <source>
        <strain evidence="1">81SQS9</strain>
    </source>
</reference>
<dbReference type="EMBL" id="CM043017">
    <property type="protein sequence ID" value="KAI4464988.1"/>
    <property type="molecule type" value="Genomic_DNA"/>
</dbReference>
<sequence length="173" mass="20594">MSLCCLGMLTLHRVMRDRYDYIEIESILQTITEDVFYKTYEEKQNRLRKLDNLRKQKTNQKQHKNIPVPISNFKFQPIITNMSDVIFTEQEMKLLQNGPKFALDINKHDITTTAIELEAAIKYHPLEHKIKKECIQYIKNQEAKIKREKLSGKFGYNINLNVMKQFKNQIRTS</sequence>
<name>A0ACB9TDY6_HOLOL</name>
<proteinExistence type="predicted"/>
<protein>
    <submittedName>
        <fullName evidence="1">Uncharacterized protein</fullName>
    </submittedName>
</protein>
<dbReference type="Proteomes" id="UP001056778">
    <property type="component" value="Chromosome 3"/>
</dbReference>
<evidence type="ECO:0000313" key="2">
    <source>
        <dbReference type="Proteomes" id="UP001056778"/>
    </source>
</evidence>
<organism evidence="1 2">
    <name type="scientific">Holotrichia oblita</name>
    <name type="common">Chafer beetle</name>
    <dbReference type="NCBI Taxonomy" id="644536"/>
    <lineage>
        <taxon>Eukaryota</taxon>
        <taxon>Metazoa</taxon>
        <taxon>Ecdysozoa</taxon>
        <taxon>Arthropoda</taxon>
        <taxon>Hexapoda</taxon>
        <taxon>Insecta</taxon>
        <taxon>Pterygota</taxon>
        <taxon>Neoptera</taxon>
        <taxon>Endopterygota</taxon>
        <taxon>Coleoptera</taxon>
        <taxon>Polyphaga</taxon>
        <taxon>Scarabaeiformia</taxon>
        <taxon>Scarabaeidae</taxon>
        <taxon>Melolonthinae</taxon>
        <taxon>Holotrichia</taxon>
    </lineage>
</organism>
<accession>A0ACB9TDY6</accession>